<dbReference type="STRING" id="389348.PNK_2383"/>
<name>A0A0U5K728_9BACT</name>
<dbReference type="KEGG" id="pnl:PNK_2383"/>
<evidence type="ECO:0000313" key="2">
    <source>
        <dbReference type="Proteomes" id="UP000069902"/>
    </source>
</evidence>
<proteinExistence type="predicted"/>
<dbReference type="AlphaFoldDB" id="A0A0U5K728"/>
<organism evidence="1 2">
    <name type="scientific">Candidatus Protochlamydia naegleriophila</name>
    <dbReference type="NCBI Taxonomy" id="389348"/>
    <lineage>
        <taxon>Bacteria</taxon>
        <taxon>Pseudomonadati</taxon>
        <taxon>Chlamydiota</taxon>
        <taxon>Chlamydiia</taxon>
        <taxon>Parachlamydiales</taxon>
        <taxon>Parachlamydiaceae</taxon>
        <taxon>Candidatus Protochlamydia</taxon>
    </lineage>
</organism>
<protein>
    <recommendedName>
        <fullName evidence="3">Excisionase</fullName>
    </recommendedName>
</protein>
<dbReference type="RefSeq" id="WP_059062223.1">
    <property type="nucleotide sequence ID" value="NZ_LN879502.1"/>
</dbReference>
<keyword evidence="2" id="KW-1185">Reference proteome</keyword>
<evidence type="ECO:0008006" key="3">
    <source>
        <dbReference type="Google" id="ProtNLM"/>
    </source>
</evidence>
<dbReference type="Proteomes" id="UP000069902">
    <property type="component" value="Chromosome cPNK"/>
</dbReference>
<sequence>MKESRKELIVVPLTKWKDHFDYPTQGTMRNVVARRKENGAEAFLSMVNGRFYIHIEKFHKWMEGQNG</sequence>
<dbReference type="InParanoid" id="A0A0U5K728"/>
<gene>
    <name evidence="1" type="ORF">PNK_2383</name>
</gene>
<dbReference type="PATRIC" id="fig|389348.3.peg.2674"/>
<dbReference type="EMBL" id="LN879502">
    <property type="protein sequence ID" value="CUI17979.1"/>
    <property type="molecule type" value="Genomic_DNA"/>
</dbReference>
<reference evidence="2" key="1">
    <citation type="submission" date="2015-09" db="EMBL/GenBank/DDBJ databases">
        <authorList>
            <person name="Bertelli C."/>
        </authorList>
    </citation>
    <scope>NUCLEOTIDE SEQUENCE [LARGE SCALE GENOMIC DNA]</scope>
    <source>
        <strain evidence="2">KNic</strain>
    </source>
</reference>
<evidence type="ECO:0000313" key="1">
    <source>
        <dbReference type="EMBL" id="CUI17979.1"/>
    </source>
</evidence>
<accession>A0A0U5K728</accession>